<keyword evidence="2" id="KW-1185">Reference proteome</keyword>
<dbReference type="KEGG" id="pth:PTH_2733"/>
<dbReference type="AlphaFoldDB" id="A5CYL1"/>
<dbReference type="Proteomes" id="UP000006556">
    <property type="component" value="Chromosome"/>
</dbReference>
<gene>
    <name evidence="1" type="ordered locus">PTH_2733</name>
</gene>
<dbReference type="HOGENOM" id="CLU_727308_0_0_9"/>
<evidence type="ECO:0000313" key="1">
    <source>
        <dbReference type="EMBL" id="BAF60914.1"/>
    </source>
</evidence>
<organism evidence="1 2">
    <name type="scientific">Pelotomaculum thermopropionicum (strain DSM 13744 / JCM 10971 / SI)</name>
    <dbReference type="NCBI Taxonomy" id="370438"/>
    <lineage>
        <taxon>Bacteria</taxon>
        <taxon>Bacillati</taxon>
        <taxon>Bacillota</taxon>
        <taxon>Clostridia</taxon>
        <taxon>Eubacteriales</taxon>
        <taxon>Desulfotomaculaceae</taxon>
        <taxon>Pelotomaculum</taxon>
    </lineage>
</organism>
<reference evidence="2" key="1">
    <citation type="journal article" date="2008" name="Genome Res.">
        <title>The genome of Pelotomaculum thermopropionicum reveals niche-associated evolution in anaerobic microbiota.</title>
        <authorList>
            <person name="Kosaka T."/>
            <person name="Kato S."/>
            <person name="Shimoyama T."/>
            <person name="Ishii S."/>
            <person name="Abe T."/>
            <person name="Watanabe K."/>
        </authorList>
    </citation>
    <scope>NUCLEOTIDE SEQUENCE [LARGE SCALE GENOMIC DNA]</scope>
    <source>
        <strain evidence="2">DSM 13744 / JCM 10971 / SI</strain>
    </source>
</reference>
<sequence>MEFHRCVATATLSPPISVLRGGRRQAVAVCNFLQGQGYCAHDPGAAAQLSRNKAGPRPCRLQRPGLHLPADAFPDGFAYFHNAPAKYHHSRVEQIQDAGHPNAQIAGGPVDNCGRLGVSPGGRRGYRGSVYPARIAAGGGQDLPPAAACHQFRGRPGNGRAGGHRLQAAPVAATADRSVRQDGHVADLAGTVRRAAVKLPVQDQAAAHACADGDVNHIAAAPAGPENMLAKGGQVGIVIQQNRQGKPFLQDLPDGNVIPAQVGGKMNDSPGRVQGARCAKGQGKYLLRRYRHIFPHLLHAVHNAVDHALQPPACLRGQLYFRKNPAVICRQGRVNLGAAQIYPDYVKTVHLNILPIAQIFPALPPRRRRKLPTLRNPPSF</sequence>
<dbReference type="EMBL" id="AP009389">
    <property type="protein sequence ID" value="BAF60914.1"/>
    <property type="molecule type" value="Genomic_DNA"/>
</dbReference>
<accession>A5CYL1</accession>
<evidence type="ECO:0000313" key="2">
    <source>
        <dbReference type="Proteomes" id="UP000006556"/>
    </source>
</evidence>
<protein>
    <submittedName>
        <fullName evidence="1">Uncharacterized protein</fullName>
    </submittedName>
</protein>
<proteinExistence type="predicted"/>
<name>A5CYL1_PELTS</name>